<sequence length="228" mass="25730">MKYIVTGLSVCGLLALAGCSSETPGPQITGPEPVPVVKFLGRDSISAGDYRGIQIKGSTEDAFVVLEQYRQRDAVQYISAVNNYFSDVTDLKTRIPRFSELVLDEQYDTDSGVQVQLEAGKVKSIALNNRRQLTQWPEAADTRDAIRPGDSGDPLYEKLVALSKQRDYAPKFEKMVLLTRQTYAIYDPVKAAMPWNVVYKDAANRYENVQIHIRDKKVDYVIVNRFER</sequence>
<dbReference type="AlphaFoldDB" id="A0A1G9IR50"/>
<dbReference type="Proteomes" id="UP000198901">
    <property type="component" value="Unassembled WGS sequence"/>
</dbReference>
<dbReference type="EMBL" id="FNGS01000001">
    <property type="protein sequence ID" value="SDL27769.1"/>
    <property type="molecule type" value="Genomic_DNA"/>
</dbReference>
<dbReference type="PROSITE" id="PS51257">
    <property type="entry name" value="PROKAR_LIPOPROTEIN"/>
    <property type="match status" value="1"/>
</dbReference>
<feature type="signal peptide" evidence="1">
    <location>
        <begin position="1"/>
        <end position="17"/>
    </location>
</feature>
<keyword evidence="1" id="KW-0732">Signal</keyword>
<name>A0A1G9IR50_9BACT</name>
<dbReference type="RefSeq" id="WP_093197480.1">
    <property type="nucleotide sequence ID" value="NZ_FNGS01000001.1"/>
</dbReference>
<protein>
    <recommendedName>
        <fullName evidence="4">Lipoprotein</fullName>
    </recommendedName>
</protein>
<feature type="chain" id="PRO_5011557924" description="Lipoprotein" evidence="1">
    <location>
        <begin position="18"/>
        <end position="228"/>
    </location>
</feature>
<evidence type="ECO:0000313" key="2">
    <source>
        <dbReference type="EMBL" id="SDL27769.1"/>
    </source>
</evidence>
<reference evidence="2 3" key="1">
    <citation type="submission" date="2016-10" db="EMBL/GenBank/DDBJ databases">
        <authorList>
            <person name="de Groot N.N."/>
        </authorList>
    </citation>
    <scope>NUCLEOTIDE SEQUENCE [LARGE SCALE GENOMIC DNA]</scope>
    <source>
        <strain evidence="2 3">DSM 21668</strain>
    </source>
</reference>
<gene>
    <name evidence="2" type="ORF">SAMN04488090_0591</name>
</gene>
<keyword evidence="3" id="KW-1185">Reference proteome</keyword>
<dbReference type="OrthoDB" id="795899at2"/>
<organism evidence="2 3">
    <name type="scientific">Siphonobacter aquaeclarae</name>
    <dbReference type="NCBI Taxonomy" id="563176"/>
    <lineage>
        <taxon>Bacteria</taxon>
        <taxon>Pseudomonadati</taxon>
        <taxon>Bacteroidota</taxon>
        <taxon>Cytophagia</taxon>
        <taxon>Cytophagales</taxon>
        <taxon>Cytophagaceae</taxon>
        <taxon>Siphonobacter</taxon>
    </lineage>
</organism>
<proteinExistence type="predicted"/>
<evidence type="ECO:0000313" key="3">
    <source>
        <dbReference type="Proteomes" id="UP000198901"/>
    </source>
</evidence>
<evidence type="ECO:0008006" key="4">
    <source>
        <dbReference type="Google" id="ProtNLM"/>
    </source>
</evidence>
<evidence type="ECO:0000256" key="1">
    <source>
        <dbReference type="SAM" id="SignalP"/>
    </source>
</evidence>
<accession>A0A1G9IR50</accession>